<evidence type="ECO:0000256" key="16">
    <source>
        <dbReference type="SAM" id="Phobius"/>
    </source>
</evidence>
<keyword evidence="8" id="KW-0808">Transferase</keyword>
<keyword evidence="13" id="KW-0862">Zinc</keyword>
<feature type="domain" description="E3 ubiquitin-protein ligase listerin ubiquitin conjugating" evidence="19">
    <location>
        <begin position="1648"/>
        <end position="1729"/>
    </location>
</feature>
<organism evidence="20 21">
    <name type="scientific">Dacryopinax primogenitus (strain DJM 731)</name>
    <name type="common">Brown rot fungus</name>
    <dbReference type="NCBI Taxonomy" id="1858805"/>
    <lineage>
        <taxon>Eukaryota</taxon>
        <taxon>Fungi</taxon>
        <taxon>Dikarya</taxon>
        <taxon>Basidiomycota</taxon>
        <taxon>Agaricomycotina</taxon>
        <taxon>Dacrymycetes</taxon>
        <taxon>Dacrymycetales</taxon>
        <taxon>Dacrymycetaceae</taxon>
        <taxon>Dacryopinax</taxon>
    </lineage>
</organism>
<dbReference type="STRING" id="1858805.M5FU33"/>
<feature type="compositionally biased region" description="Pro residues" evidence="15">
    <location>
        <begin position="472"/>
        <end position="485"/>
    </location>
</feature>
<protein>
    <recommendedName>
        <fullName evidence="6">E3 ubiquitin-protein ligase listerin</fullName>
        <ecNumber evidence="5">2.3.2.27</ecNumber>
    </recommendedName>
</protein>
<keyword evidence="12" id="KW-0833">Ubl conjugation pathway</keyword>
<evidence type="ECO:0000256" key="9">
    <source>
        <dbReference type="ARBA" id="ARBA00022723"/>
    </source>
</evidence>
<accession>M5FU33</accession>
<proteinExistence type="inferred from homology"/>
<evidence type="ECO:0000256" key="2">
    <source>
        <dbReference type="ARBA" id="ARBA00004514"/>
    </source>
</evidence>
<feature type="region of interest" description="Disordered" evidence="15">
    <location>
        <begin position="251"/>
        <end position="282"/>
    </location>
</feature>
<comment type="pathway">
    <text evidence="3">Protein modification; protein ubiquitination.</text>
</comment>
<keyword evidence="16" id="KW-0812">Transmembrane</keyword>
<comment type="catalytic activity">
    <reaction evidence="1">
        <text>S-ubiquitinyl-[E2 ubiquitin-conjugating enzyme]-L-cysteine + [acceptor protein]-L-lysine = [E2 ubiquitin-conjugating enzyme]-L-cysteine + N(6)-ubiquitinyl-[acceptor protein]-L-lysine.</text>
        <dbReference type="EC" id="2.3.2.27"/>
    </reaction>
</comment>
<evidence type="ECO:0000256" key="12">
    <source>
        <dbReference type="ARBA" id="ARBA00022786"/>
    </source>
</evidence>
<dbReference type="UniPathway" id="UPA00143"/>
<feature type="domain" description="E3 ubiquitin-protein ligase listerin N-terminal" evidence="17">
    <location>
        <begin position="72"/>
        <end position="192"/>
    </location>
</feature>
<keyword evidence="10" id="KW-0677">Repeat</keyword>
<dbReference type="InterPro" id="IPR054476">
    <property type="entry name" value="Ltn1_N"/>
</dbReference>
<evidence type="ECO:0000256" key="6">
    <source>
        <dbReference type="ARBA" id="ARBA00017157"/>
    </source>
</evidence>
<reference evidence="20 21" key="1">
    <citation type="journal article" date="2012" name="Science">
        <title>The Paleozoic origin of enzymatic lignin decomposition reconstructed from 31 fungal genomes.</title>
        <authorList>
            <person name="Floudas D."/>
            <person name="Binder M."/>
            <person name="Riley R."/>
            <person name="Barry K."/>
            <person name="Blanchette R.A."/>
            <person name="Henrissat B."/>
            <person name="Martinez A.T."/>
            <person name="Otillar R."/>
            <person name="Spatafora J.W."/>
            <person name="Yadav J.S."/>
            <person name="Aerts A."/>
            <person name="Benoit I."/>
            <person name="Boyd A."/>
            <person name="Carlson A."/>
            <person name="Copeland A."/>
            <person name="Coutinho P.M."/>
            <person name="de Vries R.P."/>
            <person name="Ferreira P."/>
            <person name="Findley K."/>
            <person name="Foster B."/>
            <person name="Gaskell J."/>
            <person name="Glotzer D."/>
            <person name="Gorecki P."/>
            <person name="Heitman J."/>
            <person name="Hesse C."/>
            <person name="Hori C."/>
            <person name="Igarashi K."/>
            <person name="Jurgens J.A."/>
            <person name="Kallen N."/>
            <person name="Kersten P."/>
            <person name="Kohler A."/>
            <person name="Kuees U."/>
            <person name="Kumar T.K.A."/>
            <person name="Kuo A."/>
            <person name="LaButti K."/>
            <person name="Larrondo L.F."/>
            <person name="Lindquist E."/>
            <person name="Ling A."/>
            <person name="Lombard V."/>
            <person name="Lucas S."/>
            <person name="Lundell T."/>
            <person name="Martin R."/>
            <person name="McLaughlin D.J."/>
            <person name="Morgenstern I."/>
            <person name="Morin E."/>
            <person name="Murat C."/>
            <person name="Nagy L.G."/>
            <person name="Nolan M."/>
            <person name="Ohm R.A."/>
            <person name="Patyshakuliyeva A."/>
            <person name="Rokas A."/>
            <person name="Ruiz-Duenas F.J."/>
            <person name="Sabat G."/>
            <person name="Salamov A."/>
            <person name="Samejima M."/>
            <person name="Schmutz J."/>
            <person name="Slot J.C."/>
            <person name="St John F."/>
            <person name="Stenlid J."/>
            <person name="Sun H."/>
            <person name="Sun S."/>
            <person name="Syed K."/>
            <person name="Tsang A."/>
            <person name="Wiebenga A."/>
            <person name="Young D."/>
            <person name="Pisabarro A."/>
            <person name="Eastwood D.C."/>
            <person name="Martin F."/>
            <person name="Cullen D."/>
            <person name="Grigoriev I.V."/>
            <person name="Hibbett D.S."/>
        </authorList>
    </citation>
    <scope>NUCLEOTIDE SEQUENCE [LARGE SCALE GENOMIC DNA]</scope>
    <source>
        <strain evidence="20 21">DJM-731 SS1</strain>
    </source>
</reference>
<dbReference type="InterPro" id="IPR016024">
    <property type="entry name" value="ARM-type_fold"/>
</dbReference>
<dbReference type="InterPro" id="IPR054477">
    <property type="entry name" value="LTN1_E3_ligase_6th"/>
</dbReference>
<comment type="function">
    <text evidence="14">E3 ubiquitin-protein ligase component of the ribosome quality control complex (RQC), a ribosome-associated complex that mediates ubiquitination and extraction of incompletely synthesized nascent chains for proteasomal degradation. Mediates ubiquitination of proteins derived from mRNAs lacking stop codons (non-stop proteins) and other translation arrest products induced by poly-lysine sequences and tandem rare codons. Ubiquitination leads to CDC48 recruitment for extraction and degradation of the incomplete translation product. May indirectly play a role in chromatin function and transcription.</text>
</comment>
<evidence type="ECO:0000256" key="11">
    <source>
        <dbReference type="ARBA" id="ARBA00022771"/>
    </source>
</evidence>
<dbReference type="PANTHER" id="PTHR12389:SF0">
    <property type="entry name" value="E3 UBIQUITIN-PROTEIN LIGASE LISTERIN"/>
    <property type="match status" value="1"/>
</dbReference>
<evidence type="ECO:0000256" key="8">
    <source>
        <dbReference type="ARBA" id="ARBA00022679"/>
    </source>
</evidence>
<dbReference type="InterPro" id="IPR054478">
    <property type="entry name" value="LTN1_UBC"/>
</dbReference>
<dbReference type="GeneID" id="63685962"/>
<feature type="domain" description="E3 ubiquitin-protein ligase listerin HEAT repeat region" evidence="18">
    <location>
        <begin position="1413"/>
        <end position="1634"/>
    </location>
</feature>
<dbReference type="InterPro" id="IPR039804">
    <property type="entry name" value="RING-CH-C4HC3_LTN1"/>
</dbReference>
<evidence type="ECO:0000259" key="18">
    <source>
        <dbReference type="Pfam" id="PF22999"/>
    </source>
</evidence>
<dbReference type="Proteomes" id="UP000030653">
    <property type="component" value="Unassembled WGS sequence"/>
</dbReference>
<dbReference type="InterPro" id="IPR013083">
    <property type="entry name" value="Znf_RING/FYVE/PHD"/>
</dbReference>
<feature type="compositionally biased region" description="Polar residues" evidence="15">
    <location>
        <begin position="1"/>
        <end position="12"/>
    </location>
</feature>
<feature type="region of interest" description="Disordered" evidence="15">
    <location>
        <begin position="442"/>
        <end position="485"/>
    </location>
</feature>
<dbReference type="GO" id="GO:1990116">
    <property type="term" value="P:ribosome-associated ubiquitin-dependent protein catabolic process"/>
    <property type="evidence" value="ECO:0007669"/>
    <property type="project" value="InterPro"/>
</dbReference>
<dbReference type="GO" id="GO:0072344">
    <property type="term" value="P:rescue of stalled ribosome"/>
    <property type="evidence" value="ECO:0007669"/>
    <property type="project" value="TreeGrafter"/>
</dbReference>
<keyword evidence="16" id="KW-0472">Membrane</keyword>
<evidence type="ECO:0000256" key="10">
    <source>
        <dbReference type="ARBA" id="ARBA00022737"/>
    </source>
</evidence>
<comment type="subcellular location">
    <subcellularLocation>
        <location evidence="2">Cytoplasm</location>
        <location evidence="2">Cytosol</location>
    </subcellularLocation>
</comment>
<dbReference type="GO" id="GO:0008270">
    <property type="term" value="F:zinc ion binding"/>
    <property type="evidence" value="ECO:0007669"/>
    <property type="project" value="UniProtKB-KW"/>
</dbReference>
<keyword evidence="9" id="KW-0479">Metal-binding</keyword>
<dbReference type="HOGENOM" id="CLU_000945_0_0_1"/>
<evidence type="ECO:0000256" key="4">
    <source>
        <dbReference type="ARBA" id="ARBA00007997"/>
    </source>
</evidence>
<dbReference type="GO" id="GO:1990112">
    <property type="term" value="C:RQC complex"/>
    <property type="evidence" value="ECO:0007669"/>
    <property type="project" value="InterPro"/>
</dbReference>
<feature type="region of interest" description="Disordered" evidence="15">
    <location>
        <begin position="2084"/>
        <end position="2122"/>
    </location>
</feature>
<keyword evidence="11" id="KW-0863">Zinc-finger</keyword>
<sequence>MAKGQKSSASSATRKKHAAKHGEPQLPPAPKQKGTKKSKEPKQKVYIPPPKYTPLQPDPLDTLGLVHSLPAELVVVLRRLGKKDVTTRSRALTELGEWVMRAGAEEQGGLQAAIPVWYHHFPALLIHPSRSLRLQTLQAQALLLSSPLRAQVLGYVVDAPEEEQERVLGCWGLAAFDPDRGVGQVGRGSWEEGISWASSSSSTGSGEGDDGLQTTEGKKTEQAELLLTPTSLAPQLLAFLSKTLYSPLSTYHQLHPPSAPAPPLPTRGAKHPLPQKEEPRREELELELEEERVGRLRTGALGALAWVLETYPRAQDQGLPAGAEELLLSPLFWTHLSPLRHPPWLSAQDGTNEEEGFGYSQIGVRRAAWGVLNVLLSKWAVLPSAVRPTASSSTPQEPPQLAKILSRAVLRSAWVEPEPGVRGAMWVPLLSFLTKFPEAWEVEDRSVEDGEEEDEEEEEDGDEAEEEERTTPTPPRTDPSAPLIPSPSPAYSEFLDFLRTACRGSPTSGYPTVLVILSTLPPSILPLSRPSLLELFRAFRAVSDDHILRANDLLGQRAFLAALLESMVYLSGKAWNATPLYPHASREGVQYLIAQEFERLTSLLLENPILLGDADIGRTIAPTLVRLSTVDAVLFSTAWVPLTTKLSQSSAPGVPKLLSTLHTAVHGTPCEPALREFVLQYAGSTLAAVNWEGTRPIAEGAAEAEARDSLLGMMQHFAPLLCSDPAFDQTLTAMLHEHLPALISARAFGPKEAAALLVHHLNHARTEEADDMWSAVLSEVGDAGVGEGYDTRVLQELYRSVSQGVLSRPLHPKSELRNLALDLLLHSKRNQGDVPLSSLLRYHERFLDEETTNVLLRSLGQLFNESLQQSLRSSEHEQRLPHLLSTLHSIPLSLRVKSVDLTEGIIPSLFLAAFVLPCCHPNSTTTAITRQVFDQWLGPAQGSKEKVVEEVRQAVRQCIEDVSVIARPSEIFDAYAQHMSLLNPTPQRGDLLPPRVFQKHLDELLHTHFDPVLSAVDFLIPATSVDRPTKAGHSDTRSYTVYARLTEALSQALTGGKSVALPSSAYWAVQHLLTISILAHDFVSEPGLVNVAFGPDANISDLQKLINLVDRVVPHTFSSSVGDLPSAWHQSTIAHLRKPHGQADHPEDHLATLVVEVYSNAIHGKSVLGARVLRHILEQIARRSTIIDLERWLAMAQNMEDKHPTVAMSIILAIKDPLAESPRLNRYHNELASRLSGVPPSRADSHGLPLLRLLIASAPSPDSLSPFIPQQRTIFLIQGLQKWMLSDEDLDEEIDRRLGDLLEVLAPVILDVPGAHWDLIFELLESNLEASTSGDLDLPMLYSSLKLVGTIRELAVASSVLREAWADHESQAMQVVRDIFLSKLDVDQRSQLQRACRDRVIELAQALPPSLVDDTTMQAMYARLSDASVEVQKTAYHLLHTAIPKITEQRVVEAAVGTSGVSEEEDSVPQPLFNLPPELITLLLEPLEVIDEDDVSASETFGRLLGWMVLFDFFVDASPALKSNYVEQLRSGELLGRSLFPSLIPLLPILKTGRPLKVELWNIEEFHVAFYSASSPFALSVLAAHLFYRALSTIPSLVRTWWMDIKDRHLSTALASFASSHFSPLLVNAEFAKLKLPAAEEELAHESLSLKVLTNVNEVSVTYTIDEQQMELGIRLPPDFPLHGVEVRDIKRVGVPVEKWRQWMLQVQQTITSQNGFLLDALVLFKKNVTLYFEGVTECAICYSVISTTDRSLPTKPCKTCRNLFHNSCLYKWFNTSNQTIIALMVVCISMLAYSHRRFRASLEGDRSCERAERTELEAREFTWRAHASNDTLTIGGVPRPPPAQRPQVLTSASSQQMELQWRPVGPNCVAARYVPRVPVEPPVRTTLWRFPGLSETERPPPTETIRQTAEGGDPPGYSQAGRDTLLSPGAGRWVERVDVPQRAISRQNNNQARYFLLLALRWLEWLKIVPLSNELGMTLNRTALSAAVAFSIIAFLALLIFVFLCWAGRCVPAEKPRVSRRTLEALTGGEVNVRRSGQRQENIELQAMEEGARQGVVRLPEPTREGDELPTYQAAAKDEVIQLPRPLPPALTSGSLPPLYEENRRTGPDDGASTGVEAGMT</sequence>
<feature type="region of interest" description="Disordered" evidence="15">
    <location>
        <begin position="193"/>
        <end position="214"/>
    </location>
</feature>
<dbReference type="GO" id="GO:0005829">
    <property type="term" value="C:cytosol"/>
    <property type="evidence" value="ECO:0007669"/>
    <property type="project" value="UniProtKB-SubCell"/>
</dbReference>
<dbReference type="EMBL" id="JH795881">
    <property type="protein sequence ID" value="EJT96726.1"/>
    <property type="molecule type" value="Genomic_DNA"/>
</dbReference>
<dbReference type="RefSeq" id="XP_040623624.1">
    <property type="nucleotide sequence ID" value="XM_040770900.1"/>
</dbReference>
<evidence type="ECO:0000259" key="19">
    <source>
        <dbReference type="Pfam" id="PF23009"/>
    </source>
</evidence>
<feature type="region of interest" description="Disordered" evidence="15">
    <location>
        <begin position="1"/>
        <end position="53"/>
    </location>
</feature>
<evidence type="ECO:0000256" key="15">
    <source>
        <dbReference type="SAM" id="MobiDB-lite"/>
    </source>
</evidence>
<dbReference type="OMA" id="QWITSDE"/>
<feature type="transmembrane region" description="Helical" evidence="16">
    <location>
        <begin position="1984"/>
        <end position="2008"/>
    </location>
</feature>
<gene>
    <name evidence="20" type="ORF">DACRYDRAFT_119937</name>
</gene>
<dbReference type="PANTHER" id="PTHR12389">
    <property type="entry name" value="ZINC FINGER PROTEIN 294"/>
    <property type="match status" value="1"/>
</dbReference>
<keyword evidence="16" id="KW-1133">Transmembrane helix</keyword>
<feature type="compositionally biased region" description="Acidic residues" evidence="15">
    <location>
        <begin position="449"/>
        <end position="468"/>
    </location>
</feature>
<dbReference type="SUPFAM" id="SSF57850">
    <property type="entry name" value="RING/U-box"/>
    <property type="match status" value="1"/>
</dbReference>
<dbReference type="OrthoDB" id="6108at2759"/>
<dbReference type="CDD" id="cd16491">
    <property type="entry name" value="RING-CH-C4HC3_LTN1"/>
    <property type="match status" value="1"/>
</dbReference>
<evidence type="ECO:0000256" key="7">
    <source>
        <dbReference type="ARBA" id="ARBA00022490"/>
    </source>
</evidence>
<evidence type="ECO:0000256" key="1">
    <source>
        <dbReference type="ARBA" id="ARBA00000900"/>
    </source>
</evidence>
<feature type="compositionally biased region" description="Low complexity" evidence="15">
    <location>
        <begin position="193"/>
        <end position="204"/>
    </location>
</feature>
<dbReference type="GO" id="GO:0061630">
    <property type="term" value="F:ubiquitin protein ligase activity"/>
    <property type="evidence" value="ECO:0007669"/>
    <property type="project" value="UniProtKB-EC"/>
</dbReference>
<dbReference type="Pfam" id="PF22958">
    <property type="entry name" value="Ltn1_1st"/>
    <property type="match status" value="1"/>
</dbReference>
<dbReference type="FunFam" id="3.30.40.10:FF:000038">
    <property type="entry name" value="E3 ubiquitin-protein ligase listerin"/>
    <property type="match status" value="1"/>
</dbReference>
<feature type="region of interest" description="Disordered" evidence="15">
    <location>
        <begin position="1893"/>
        <end position="1919"/>
    </location>
</feature>
<evidence type="ECO:0000256" key="3">
    <source>
        <dbReference type="ARBA" id="ARBA00004906"/>
    </source>
</evidence>
<keyword evidence="21" id="KW-1185">Reference proteome</keyword>
<evidence type="ECO:0000256" key="13">
    <source>
        <dbReference type="ARBA" id="ARBA00022833"/>
    </source>
</evidence>
<dbReference type="SUPFAM" id="SSF48371">
    <property type="entry name" value="ARM repeat"/>
    <property type="match status" value="1"/>
</dbReference>
<evidence type="ECO:0000256" key="14">
    <source>
        <dbReference type="ARBA" id="ARBA00055150"/>
    </source>
</evidence>
<dbReference type="GO" id="GO:0016567">
    <property type="term" value="P:protein ubiquitination"/>
    <property type="evidence" value="ECO:0007669"/>
    <property type="project" value="UniProtKB-UniPathway"/>
</dbReference>
<dbReference type="InterPro" id="IPR039795">
    <property type="entry name" value="LTN1/Rkr1"/>
</dbReference>
<dbReference type="EC" id="2.3.2.27" evidence="5"/>
<evidence type="ECO:0000313" key="21">
    <source>
        <dbReference type="Proteomes" id="UP000030653"/>
    </source>
</evidence>
<dbReference type="GO" id="GO:0043023">
    <property type="term" value="F:ribosomal large subunit binding"/>
    <property type="evidence" value="ECO:0007669"/>
    <property type="project" value="TreeGrafter"/>
</dbReference>
<evidence type="ECO:0000259" key="17">
    <source>
        <dbReference type="Pfam" id="PF22958"/>
    </source>
</evidence>
<dbReference type="Pfam" id="PF22999">
    <property type="entry name" value="LTN1_E3_ligase_6th"/>
    <property type="match status" value="1"/>
</dbReference>
<comment type="similarity">
    <text evidence="4">Belongs to the LTN1 family.</text>
</comment>
<evidence type="ECO:0000313" key="20">
    <source>
        <dbReference type="EMBL" id="EJT96726.1"/>
    </source>
</evidence>
<dbReference type="Gene3D" id="3.30.40.10">
    <property type="entry name" value="Zinc/RING finger domain, C3HC4 (zinc finger)"/>
    <property type="match status" value="1"/>
</dbReference>
<dbReference type="Pfam" id="PF23009">
    <property type="entry name" value="UBC_like"/>
    <property type="match status" value="1"/>
</dbReference>
<keyword evidence="7" id="KW-0963">Cytoplasm</keyword>
<name>M5FU33_DACPD</name>
<evidence type="ECO:0000256" key="5">
    <source>
        <dbReference type="ARBA" id="ARBA00012483"/>
    </source>
</evidence>